<feature type="region of interest" description="Disordered" evidence="1">
    <location>
        <begin position="49"/>
        <end position="96"/>
    </location>
</feature>
<evidence type="ECO:0000256" key="1">
    <source>
        <dbReference type="SAM" id="MobiDB-lite"/>
    </source>
</evidence>
<name>A0ABQ9ZXB6_9CRUS</name>
<evidence type="ECO:0000313" key="3">
    <source>
        <dbReference type="Proteomes" id="UP001234178"/>
    </source>
</evidence>
<comment type="caution">
    <text evidence="2">The sequence shown here is derived from an EMBL/GenBank/DDBJ whole genome shotgun (WGS) entry which is preliminary data.</text>
</comment>
<organism evidence="2 3">
    <name type="scientific">Daphnia magna</name>
    <dbReference type="NCBI Taxonomy" id="35525"/>
    <lineage>
        <taxon>Eukaryota</taxon>
        <taxon>Metazoa</taxon>
        <taxon>Ecdysozoa</taxon>
        <taxon>Arthropoda</taxon>
        <taxon>Crustacea</taxon>
        <taxon>Branchiopoda</taxon>
        <taxon>Diplostraca</taxon>
        <taxon>Cladocera</taxon>
        <taxon>Anomopoda</taxon>
        <taxon>Daphniidae</taxon>
        <taxon>Daphnia</taxon>
    </lineage>
</organism>
<evidence type="ECO:0000313" key="2">
    <source>
        <dbReference type="EMBL" id="KAK4017551.1"/>
    </source>
</evidence>
<sequence>MSRSRYSERQTCTVIPQEAQELRQLGNETVHRRPSVIARFGTRYAVKTPGVGDSNGLGVPLDRLSSSAASKGRGGRSPPESPFPRCNCGTSSQPTLEPSTPFLLWSSYTHSWTGVDSHTLVVSQHCLRVAIVRPLGRNHTRRGEFQMAY</sequence>
<proteinExistence type="predicted"/>
<keyword evidence="3" id="KW-1185">Reference proteome</keyword>
<dbReference type="Proteomes" id="UP001234178">
    <property type="component" value="Unassembled WGS sequence"/>
</dbReference>
<reference evidence="2 3" key="1">
    <citation type="journal article" date="2023" name="Nucleic Acids Res.">
        <title>The hologenome of Daphnia magna reveals possible DNA methylation and microbiome-mediated evolution of the host genome.</title>
        <authorList>
            <person name="Chaturvedi A."/>
            <person name="Li X."/>
            <person name="Dhandapani V."/>
            <person name="Marshall H."/>
            <person name="Kissane S."/>
            <person name="Cuenca-Cambronero M."/>
            <person name="Asole G."/>
            <person name="Calvet F."/>
            <person name="Ruiz-Romero M."/>
            <person name="Marangio P."/>
            <person name="Guigo R."/>
            <person name="Rago D."/>
            <person name="Mirbahai L."/>
            <person name="Eastwood N."/>
            <person name="Colbourne J.K."/>
            <person name="Zhou J."/>
            <person name="Mallon E."/>
            <person name="Orsini L."/>
        </authorList>
    </citation>
    <scope>NUCLEOTIDE SEQUENCE [LARGE SCALE GENOMIC DNA]</scope>
    <source>
        <strain evidence="2">LRV0_1</strain>
    </source>
</reference>
<protein>
    <submittedName>
        <fullName evidence="2">Uncharacterized protein</fullName>
    </submittedName>
</protein>
<gene>
    <name evidence="2" type="ORF">OUZ56_032963</name>
</gene>
<accession>A0ABQ9ZXB6</accession>
<dbReference type="EMBL" id="JAOYFB010000007">
    <property type="protein sequence ID" value="KAK4017551.1"/>
    <property type="molecule type" value="Genomic_DNA"/>
</dbReference>